<name>A0A060SX64_BLAAD</name>
<feature type="transmembrane region" description="Helical" evidence="8">
    <location>
        <begin position="302"/>
        <end position="326"/>
    </location>
</feature>
<evidence type="ECO:0000256" key="5">
    <source>
        <dbReference type="ARBA" id="ARBA00022989"/>
    </source>
</evidence>
<dbReference type="PANTHER" id="PTHR48022">
    <property type="entry name" value="PLASTIDIC GLUCOSE TRANSPORTER 4"/>
    <property type="match status" value="1"/>
</dbReference>
<proteinExistence type="inferred from homology"/>
<evidence type="ECO:0000256" key="1">
    <source>
        <dbReference type="ARBA" id="ARBA00004141"/>
    </source>
</evidence>
<accession>A0A060SX64</accession>
<dbReference type="PANTHER" id="PTHR48022:SF28">
    <property type="entry name" value="MAJOR FACILITATOR SUPERFAMILY (MFS) PROFILE DOMAIN-CONTAINING PROTEIN-RELATED"/>
    <property type="match status" value="1"/>
</dbReference>
<protein>
    <submittedName>
        <fullName evidence="10">ARAD1A06754p</fullName>
    </submittedName>
</protein>
<dbReference type="PROSITE" id="PS00216">
    <property type="entry name" value="SUGAR_TRANSPORT_1"/>
    <property type="match status" value="1"/>
</dbReference>
<dbReference type="InterPro" id="IPR003663">
    <property type="entry name" value="Sugar/inositol_transpt"/>
</dbReference>
<keyword evidence="3 7" id="KW-0813">Transport</keyword>
<feature type="transmembrane region" description="Helical" evidence="8">
    <location>
        <begin position="142"/>
        <end position="162"/>
    </location>
</feature>
<dbReference type="PRINTS" id="PR00171">
    <property type="entry name" value="SUGRTRNSPORT"/>
</dbReference>
<dbReference type="InterPro" id="IPR005828">
    <property type="entry name" value="MFS_sugar_transport-like"/>
</dbReference>
<dbReference type="NCBIfam" id="TIGR00879">
    <property type="entry name" value="SP"/>
    <property type="match status" value="1"/>
</dbReference>
<keyword evidence="6 8" id="KW-0472">Membrane</keyword>
<feature type="transmembrane region" description="Helical" evidence="8">
    <location>
        <begin position="360"/>
        <end position="386"/>
    </location>
</feature>
<comment type="similarity">
    <text evidence="2 7">Belongs to the major facilitator superfamily. Sugar transporter (TC 2.A.1.1) family.</text>
</comment>
<feature type="transmembrane region" description="Helical" evidence="8">
    <location>
        <begin position="430"/>
        <end position="448"/>
    </location>
</feature>
<evidence type="ECO:0000256" key="6">
    <source>
        <dbReference type="ARBA" id="ARBA00023136"/>
    </source>
</evidence>
<evidence type="ECO:0000256" key="4">
    <source>
        <dbReference type="ARBA" id="ARBA00022692"/>
    </source>
</evidence>
<evidence type="ECO:0000256" key="3">
    <source>
        <dbReference type="ARBA" id="ARBA00022448"/>
    </source>
</evidence>
<feature type="transmembrane region" description="Helical" evidence="8">
    <location>
        <begin position="84"/>
        <end position="103"/>
    </location>
</feature>
<dbReference type="InterPro" id="IPR050360">
    <property type="entry name" value="MFS_Sugar_Transporters"/>
</dbReference>
<dbReference type="InterPro" id="IPR036259">
    <property type="entry name" value="MFS_trans_sf"/>
</dbReference>
<reference evidence="10" key="1">
    <citation type="submission" date="2014-02" db="EMBL/GenBank/DDBJ databases">
        <authorList>
            <person name="Genoscope - CEA"/>
        </authorList>
    </citation>
    <scope>NUCLEOTIDE SEQUENCE</scope>
    <source>
        <strain evidence="10">LS3</strain>
    </source>
</reference>
<dbReference type="Gene3D" id="1.20.1250.20">
    <property type="entry name" value="MFS general substrate transporter like domains"/>
    <property type="match status" value="1"/>
</dbReference>
<dbReference type="EMBL" id="HG937691">
    <property type="protein sequence ID" value="CDP33318.1"/>
    <property type="molecule type" value="Genomic_DNA"/>
</dbReference>
<dbReference type="SUPFAM" id="SSF103473">
    <property type="entry name" value="MFS general substrate transporter"/>
    <property type="match status" value="1"/>
</dbReference>
<evidence type="ECO:0000256" key="2">
    <source>
        <dbReference type="ARBA" id="ARBA00010992"/>
    </source>
</evidence>
<feature type="transmembrane region" description="Helical" evidence="8">
    <location>
        <begin position="333"/>
        <end position="354"/>
    </location>
</feature>
<keyword evidence="4 8" id="KW-0812">Transmembrane</keyword>
<feature type="transmembrane region" description="Helical" evidence="8">
    <location>
        <begin position="109"/>
        <end position="130"/>
    </location>
</feature>
<feature type="transmembrane region" description="Helical" evidence="8">
    <location>
        <begin position="12"/>
        <end position="33"/>
    </location>
</feature>
<dbReference type="GO" id="GO:0016020">
    <property type="term" value="C:membrane"/>
    <property type="evidence" value="ECO:0007669"/>
    <property type="project" value="UniProtKB-SubCell"/>
</dbReference>
<dbReference type="FunFam" id="1.20.1250.20:FF:000134">
    <property type="entry name" value="MFS sugar transporter protein"/>
    <property type="match status" value="1"/>
</dbReference>
<dbReference type="PhylomeDB" id="A0A060SX64"/>
<evidence type="ECO:0000256" key="8">
    <source>
        <dbReference type="SAM" id="Phobius"/>
    </source>
</evidence>
<evidence type="ECO:0000313" key="10">
    <source>
        <dbReference type="EMBL" id="CDP33318.1"/>
    </source>
</evidence>
<dbReference type="PROSITE" id="PS50850">
    <property type="entry name" value="MFS"/>
    <property type="match status" value="1"/>
</dbReference>
<dbReference type="AlphaFoldDB" id="A0A060SX64"/>
<comment type="subcellular location">
    <subcellularLocation>
        <location evidence="1">Membrane</location>
        <topology evidence="1">Multi-pass membrane protein</topology>
    </subcellularLocation>
</comment>
<dbReference type="InterPro" id="IPR005829">
    <property type="entry name" value="Sugar_transporter_CS"/>
</dbReference>
<keyword evidence="5 8" id="KW-1133">Transmembrane helix</keyword>
<evidence type="ECO:0000256" key="7">
    <source>
        <dbReference type="RuleBase" id="RU003346"/>
    </source>
</evidence>
<feature type="domain" description="Major facilitator superfamily (MFS) profile" evidence="9">
    <location>
        <begin position="15"/>
        <end position="452"/>
    </location>
</feature>
<feature type="transmembrane region" description="Helical" evidence="8">
    <location>
        <begin position="398"/>
        <end position="418"/>
    </location>
</feature>
<feature type="transmembrane region" description="Helical" evidence="8">
    <location>
        <begin position="53"/>
        <end position="72"/>
    </location>
</feature>
<reference evidence="10" key="2">
    <citation type="submission" date="2014-06" db="EMBL/GenBank/DDBJ databases">
        <title>The complete genome of Blastobotrys (Arxula) adeninivorans LS3 - a yeast of biotechnological interest.</title>
        <authorList>
            <person name="Kunze G."/>
            <person name="Gaillardin C."/>
            <person name="Czernicka M."/>
            <person name="Durrens P."/>
            <person name="Martin T."/>
            <person name="Boer E."/>
            <person name="Gabaldon T."/>
            <person name="Cruz J."/>
            <person name="Talla E."/>
            <person name="Marck C."/>
            <person name="Goffeau A."/>
            <person name="Barbe V."/>
            <person name="Baret P."/>
            <person name="Baronian K."/>
            <person name="Beier S."/>
            <person name="Bleykasten C."/>
            <person name="Bode R."/>
            <person name="Casaregola S."/>
            <person name="Despons L."/>
            <person name="Fairhead C."/>
            <person name="Giersberg M."/>
            <person name="Gierski P."/>
            <person name="Hahnel U."/>
            <person name="Hartmann A."/>
            <person name="Jankowska D."/>
            <person name="Jubin C."/>
            <person name="Jung P."/>
            <person name="Lafontaine I."/>
            <person name="Leh-Louis V."/>
            <person name="Lemaire M."/>
            <person name="Marcet-Houben M."/>
            <person name="Mascher M."/>
            <person name="Morel G."/>
            <person name="Richard G.-F."/>
            <person name="Riechen J."/>
            <person name="Sacerdot C."/>
            <person name="Sarkar A."/>
            <person name="Savel G."/>
            <person name="Schacherer J."/>
            <person name="Sherman D."/>
            <person name="Straub M.-L."/>
            <person name="Stein N."/>
            <person name="Thierry A."/>
            <person name="Trautwein-Schult A."/>
            <person name="Westhof E."/>
            <person name="Worch S."/>
            <person name="Dujon B."/>
            <person name="Souciet J.-L."/>
            <person name="Wincker P."/>
            <person name="Scholz U."/>
            <person name="Neuveglise N."/>
        </authorList>
    </citation>
    <scope>NUCLEOTIDE SEQUENCE</scope>
    <source>
        <strain evidence="10">LS3</strain>
    </source>
</reference>
<dbReference type="Pfam" id="PF00083">
    <property type="entry name" value="Sugar_tr"/>
    <property type="match status" value="1"/>
</dbReference>
<organism evidence="10">
    <name type="scientific">Blastobotrys adeninivorans</name>
    <name type="common">Yeast</name>
    <name type="synonym">Arxula adeninivorans</name>
    <dbReference type="NCBI Taxonomy" id="409370"/>
    <lineage>
        <taxon>Eukaryota</taxon>
        <taxon>Fungi</taxon>
        <taxon>Dikarya</taxon>
        <taxon>Ascomycota</taxon>
        <taxon>Saccharomycotina</taxon>
        <taxon>Dipodascomycetes</taxon>
        <taxon>Dipodascales</taxon>
        <taxon>Trichomonascaceae</taxon>
        <taxon>Blastobotrys</taxon>
    </lineage>
</organism>
<sequence length="513" mass="57334">MKLPKLPQWYSFYGITLACSFGFALFGIDTGLMSGVLANQQFKEQFDYPNDTIVGQITSSFDLGCFITAVAASIINNRWSRKSTVIIGCVIHIIGGIIQTASYGVPEFIVGRIIAGLGNGFITVAIPVWQSECTPAHVRGRMLGFLCLLNSLGGVLICWVNYGMKFVDSGVAWRFPVATQLLFSGATLIMAPFLGESPRWLLIKGRDEEARTVLAGLNNADPESDEIQALFTEIKYHVDHEEELAQSAKLKDLFNGKDRMKNLRRILLGASSQFMQQWGGINVILYYATVIYEDSLGFSNNMAYILTACNQMNYSLFLFIAAAFLVERVGRKPLMFWGLVVQGICFAVVAGSLSSGSKNAGIVAISFMFLYYSTFGTTWSLSPWLYPTEINSLQYRNTGAAIATATNWICNYIVVLITPSGIANIQWRYYLIYMVMNFAGAIGIYMYYEETAGLTLEEVDEFFEYGMRKRSFKEVIPGNFRKRKLVRDPAVPAHDKPEDEFVEDVKVEHINKV</sequence>
<feature type="transmembrane region" description="Helical" evidence="8">
    <location>
        <begin position="174"/>
        <end position="194"/>
    </location>
</feature>
<evidence type="ECO:0000259" key="9">
    <source>
        <dbReference type="PROSITE" id="PS50850"/>
    </source>
</evidence>
<dbReference type="InterPro" id="IPR020846">
    <property type="entry name" value="MFS_dom"/>
</dbReference>
<dbReference type="PROSITE" id="PS51257">
    <property type="entry name" value="PROKAR_LIPOPROTEIN"/>
    <property type="match status" value="1"/>
</dbReference>
<gene>
    <name evidence="10" type="ORF">GNLVRS02_ARAD1A06754g</name>
</gene>
<dbReference type="GO" id="GO:0005351">
    <property type="term" value="F:carbohydrate:proton symporter activity"/>
    <property type="evidence" value="ECO:0007669"/>
    <property type="project" value="TreeGrafter"/>
</dbReference>